<keyword evidence="7" id="KW-0408">Iron</keyword>
<dbReference type="GO" id="GO:0044718">
    <property type="term" value="P:siderophore transmembrane transport"/>
    <property type="evidence" value="ECO:0007669"/>
    <property type="project" value="TreeGrafter"/>
</dbReference>
<keyword evidence="6" id="KW-0732">Signal</keyword>
<dbReference type="HOGENOM" id="CLU_004317_1_1_10"/>
<accession>A0A0F5JF52</accession>
<dbReference type="Gene3D" id="3.55.50.30">
    <property type="match status" value="1"/>
</dbReference>
<comment type="similarity">
    <text evidence="12 13">Belongs to the TonB-dependent receptor family.</text>
</comment>
<evidence type="ECO:0000256" key="6">
    <source>
        <dbReference type="ARBA" id="ARBA00022729"/>
    </source>
</evidence>
<reference evidence="16 17" key="1">
    <citation type="submission" date="2013-04" db="EMBL/GenBank/DDBJ databases">
        <title>The Genome Sequence of Parabacteroides goldsteinii DSM 19448.</title>
        <authorList>
            <consortium name="The Broad Institute Genomics Platform"/>
            <person name="Earl A."/>
            <person name="Ward D."/>
            <person name="Feldgarden M."/>
            <person name="Gevers D."/>
            <person name="Martens E."/>
            <person name="Sakamoto M."/>
            <person name="Benno Y."/>
            <person name="Song Y."/>
            <person name="Liu C."/>
            <person name="Lee J."/>
            <person name="Bolanos M."/>
            <person name="Vaisanen M.L."/>
            <person name="Finegold S.M."/>
            <person name="Walker B."/>
            <person name="Young S."/>
            <person name="Zeng Q."/>
            <person name="Gargeya S."/>
            <person name="Fitzgerald M."/>
            <person name="Haas B."/>
            <person name="Abouelleil A."/>
            <person name="Allen A.W."/>
            <person name="Alvarado L."/>
            <person name="Arachchi H.M."/>
            <person name="Berlin A.M."/>
            <person name="Chapman S.B."/>
            <person name="Gainer-Dewar J."/>
            <person name="Goldberg J."/>
            <person name="Griggs A."/>
            <person name="Gujja S."/>
            <person name="Hansen M."/>
            <person name="Howarth C."/>
            <person name="Imamovic A."/>
            <person name="Ireland A."/>
            <person name="Larimer J."/>
            <person name="McCowan C."/>
            <person name="Murphy C."/>
            <person name="Pearson M."/>
            <person name="Poon T.W."/>
            <person name="Priest M."/>
            <person name="Roberts A."/>
            <person name="Saif S."/>
            <person name="Shea T."/>
            <person name="Sisk P."/>
            <person name="Sykes S."/>
            <person name="Wortman J."/>
            <person name="Nusbaum C."/>
            <person name="Birren B."/>
        </authorList>
    </citation>
    <scope>NUCLEOTIDE SEQUENCE [LARGE SCALE GENOMIC DNA]</scope>
    <source>
        <strain evidence="16 17">DSM 19448</strain>
    </source>
</reference>
<dbReference type="InterPro" id="IPR023997">
    <property type="entry name" value="TonB-dep_OMP_SusC/RagA_CS"/>
</dbReference>
<dbReference type="Pfam" id="PF13715">
    <property type="entry name" value="CarbopepD_reg_2"/>
    <property type="match status" value="1"/>
</dbReference>
<dbReference type="Pfam" id="PF07660">
    <property type="entry name" value="STN"/>
    <property type="match status" value="1"/>
</dbReference>
<dbReference type="InterPro" id="IPR011662">
    <property type="entry name" value="Secretin/TonB_short_N"/>
</dbReference>
<evidence type="ECO:0000256" key="12">
    <source>
        <dbReference type="PROSITE-ProRule" id="PRU01360"/>
    </source>
</evidence>
<organism evidence="16 17">
    <name type="scientific">Parabacteroides goldsteinii DSM 19448 = WAL 12034</name>
    <dbReference type="NCBI Taxonomy" id="927665"/>
    <lineage>
        <taxon>Bacteria</taxon>
        <taxon>Pseudomonadati</taxon>
        <taxon>Bacteroidota</taxon>
        <taxon>Bacteroidia</taxon>
        <taxon>Bacteroidales</taxon>
        <taxon>Tannerellaceae</taxon>
        <taxon>Parabacteroides</taxon>
    </lineage>
</organism>
<keyword evidence="10" id="KW-0675">Receptor</keyword>
<evidence type="ECO:0000259" key="15">
    <source>
        <dbReference type="SMART" id="SM00965"/>
    </source>
</evidence>
<evidence type="ECO:0000256" key="13">
    <source>
        <dbReference type="RuleBase" id="RU003357"/>
    </source>
</evidence>
<protein>
    <submittedName>
        <fullName evidence="16">SusC/RagA family TonB-linked outer membrane protein</fullName>
    </submittedName>
</protein>
<keyword evidence="4" id="KW-0406">Ion transport</keyword>
<dbReference type="PROSITE" id="PS52016">
    <property type="entry name" value="TONB_DEPENDENT_REC_3"/>
    <property type="match status" value="1"/>
</dbReference>
<comment type="caution">
    <text evidence="16">The sequence shown here is derived from an EMBL/GenBank/DDBJ whole genome shotgun (WGS) entry which is preliminary data.</text>
</comment>
<name>A0A0F5JF52_9BACT</name>
<keyword evidence="11 12" id="KW-0998">Cell outer membrane</keyword>
<dbReference type="InterPro" id="IPR000531">
    <property type="entry name" value="Beta-barrel_TonB"/>
</dbReference>
<evidence type="ECO:0000256" key="5">
    <source>
        <dbReference type="ARBA" id="ARBA00022692"/>
    </source>
</evidence>
<evidence type="ECO:0000256" key="7">
    <source>
        <dbReference type="ARBA" id="ARBA00023004"/>
    </source>
</evidence>
<evidence type="ECO:0000313" key="16">
    <source>
        <dbReference type="EMBL" id="KKB56471.1"/>
    </source>
</evidence>
<dbReference type="SUPFAM" id="SSF49464">
    <property type="entry name" value="Carboxypeptidase regulatory domain-like"/>
    <property type="match status" value="1"/>
</dbReference>
<feature type="transmembrane region" description="Helical" evidence="14">
    <location>
        <begin position="20"/>
        <end position="41"/>
    </location>
</feature>
<dbReference type="Pfam" id="PF07715">
    <property type="entry name" value="Plug"/>
    <property type="match status" value="1"/>
</dbReference>
<keyword evidence="14" id="KW-1133">Transmembrane helix</keyword>
<dbReference type="EMBL" id="AQHV01000011">
    <property type="protein sequence ID" value="KKB56471.1"/>
    <property type="molecule type" value="Genomic_DNA"/>
</dbReference>
<evidence type="ECO:0000256" key="14">
    <source>
        <dbReference type="SAM" id="Phobius"/>
    </source>
</evidence>
<evidence type="ECO:0000313" key="17">
    <source>
        <dbReference type="Proteomes" id="UP000033047"/>
    </source>
</evidence>
<evidence type="ECO:0000256" key="1">
    <source>
        <dbReference type="ARBA" id="ARBA00004571"/>
    </source>
</evidence>
<evidence type="ECO:0000256" key="10">
    <source>
        <dbReference type="ARBA" id="ARBA00023170"/>
    </source>
</evidence>
<gene>
    <name evidence="16" type="ORF">HMPREF1535_02447</name>
</gene>
<keyword evidence="8 13" id="KW-0798">TonB box</keyword>
<dbReference type="PANTHER" id="PTHR30069:SF29">
    <property type="entry name" value="HEMOGLOBIN AND HEMOGLOBIN-HAPTOGLOBIN-BINDING PROTEIN 1-RELATED"/>
    <property type="match status" value="1"/>
</dbReference>
<evidence type="ECO:0000256" key="2">
    <source>
        <dbReference type="ARBA" id="ARBA00022448"/>
    </source>
</evidence>
<dbReference type="PATRIC" id="fig|927665.4.peg.2516"/>
<sequence>MNKRVILLKDVFCKQFKKQITQLFLVGAIGLVPISAFAQVYQITMKKSNAPLSSVIAEIEKESGYTFFYNDDQINLGKKVSIDVTDASLDVVLNHMFKNTGYVYRIVNNQIVVSKSSEGGIARTSSVNTTQQQKSVTIKGVVKDAHGEPVIGASVVEAGTTNGTVTDFDGNFVLTLSGRDKHVLISYIGYTTKNITLKDGQTSVNVILEEDSELLDEVVVVGYGTQKKVNLTGSVAAISSEEIKDRVQTNVLAAVQGTVPGVTVISRPGSTPSINFRGRGNLGTSSPLYVIDGAIADADLFSNLDPNSIETISFLKDASSSAIYGSRAAYGVVLVTTKRGQKEKMNVSYSGYVGMKMPTYLPDVLDSWDYATLLNEAFYNRDASNGKNAAYSEDEIKWFRDGSKPDYYPNTKWADLVLDNPVVTTQHSLNFSGGSDKVRFFSGLGYLYDDKFMPGQSSQRYNLDINVAADVTKWLTLKSGVKFIRSTNKTEHGVASIGNFLMVPSTMVAQQSNGEWGSIAGGKAATQSFMNGNPLRALSKNNWSDGKTDNTMIDLGFDLKPVKGLVISGQGAFKGWESKSRGYTALQDNVKNFETGAEIPGTGVYTNEMNMFWQSENRTMYTLTARYDWSNKVHNIGILAGTSYEHYKYERLYAKWKDFVTDDLEDMTTGGEISKDQPDQNSYGTPLREYKILSYFGRLNYSLLDRYLFEANLRADASSRFHKDNRWGIFPSFSAGWRINQEDFMQQIDWINNLKVRASWGTLGNINNVGNYDYFQLYNNGADYNFDNEAVKGVLESKPANEKLGWETVALTDIGVDFDIFNGLLSLTADYYVKNTSDILLSYNVPLETGIWSNPSQNIAKVRNSGFELALTHRKSFGDFSYMVSANIATNHNEIKDMGESDDIIQNGGDKIRYILREGESIGSFFGLKTDGLYTQEEIDAGHYYTYGRKPKAGDIKYVPQRENVEWGSAINGEDRTIIGKDVPDFTYGINLNLQYKDFELSIFGQGVSGTMAGFESEQVSAFMLNSNPRKFHLGRWTEENPNPRAVYPRIYGGHSLDDYNQYFSDYQLFDADYFRIKTISLGYRVPSNLISKWGMSSLKFFLTGENLFTLRADHVMKDFDPEASSGRGIGSLGTKSVAFGVNVSF</sequence>
<dbReference type="SMART" id="SM00965">
    <property type="entry name" value="STN"/>
    <property type="match status" value="1"/>
</dbReference>
<dbReference type="Proteomes" id="UP000033047">
    <property type="component" value="Unassembled WGS sequence"/>
</dbReference>
<evidence type="ECO:0000256" key="8">
    <source>
        <dbReference type="ARBA" id="ARBA00023077"/>
    </source>
</evidence>
<comment type="subcellular location">
    <subcellularLocation>
        <location evidence="1 12">Cell outer membrane</location>
        <topology evidence="1 12">Multi-pass membrane protein</topology>
    </subcellularLocation>
</comment>
<keyword evidence="2 12" id="KW-0813">Transport</keyword>
<dbReference type="Gene3D" id="2.170.130.10">
    <property type="entry name" value="TonB-dependent receptor, plug domain"/>
    <property type="match status" value="1"/>
</dbReference>
<evidence type="ECO:0000256" key="4">
    <source>
        <dbReference type="ARBA" id="ARBA00022496"/>
    </source>
</evidence>
<keyword evidence="3 12" id="KW-1134">Transmembrane beta strand</keyword>
<dbReference type="InterPro" id="IPR008969">
    <property type="entry name" value="CarboxyPept-like_regulatory"/>
</dbReference>
<dbReference type="RefSeq" id="WP_046146234.1">
    <property type="nucleotide sequence ID" value="NZ_KQ033912.1"/>
</dbReference>
<dbReference type="InterPro" id="IPR039426">
    <property type="entry name" value="TonB-dep_rcpt-like"/>
</dbReference>
<dbReference type="Pfam" id="PF00593">
    <property type="entry name" value="TonB_dep_Rec_b-barrel"/>
    <property type="match status" value="1"/>
</dbReference>
<dbReference type="InterPro" id="IPR023996">
    <property type="entry name" value="TonB-dep_OMP_SusC/RagA"/>
</dbReference>
<proteinExistence type="inferred from homology"/>
<dbReference type="GO" id="GO:0009279">
    <property type="term" value="C:cell outer membrane"/>
    <property type="evidence" value="ECO:0007669"/>
    <property type="project" value="UniProtKB-SubCell"/>
</dbReference>
<keyword evidence="9 12" id="KW-0472">Membrane</keyword>
<dbReference type="NCBIfam" id="TIGR04056">
    <property type="entry name" value="OMP_RagA_SusC"/>
    <property type="match status" value="1"/>
</dbReference>
<dbReference type="SUPFAM" id="SSF56935">
    <property type="entry name" value="Porins"/>
    <property type="match status" value="1"/>
</dbReference>
<dbReference type="AlphaFoldDB" id="A0A0F5JF52"/>
<evidence type="ECO:0000256" key="9">
    <source>
        <dbReference type="ARBA" id="ARBA00023136"/>
    </source>
</evidence>
<dbReference type="STRING" id="927665.HMPREF1535_02447"/>
<dbReference type="NCBIfam" id="TIGR04057">
    <property type="entry name" value="SusC_RagA_signa"/>
    <property type="match status" value="1"/>
</dbReference>
<dbReference type="GO" id="GO:0015344">
    <property type="term" value="F:siderophore uptake transmembrane transporter activity"/>
    <property type="evidence" value="ECO:0007669"/>
    <property type="project" value="TreeGrafter"/>
</dbReference>
<dbReference type="InterPro" id="IPR036942">
    <property type="entry name" value="Beta-barrel_TonB_sf"/>
</dbReference>
<dbReference type="Gene3D" id="2.40.170.20">
    <property type="entry name" value="TonB-dependent receptor, beta-barrel domain"/>
    <property type="match status" value="1"/>
</dbReference>
<evidence type="ECO:0000256" key="3">
    <source>
        <dbReference type="ARBA" id="ARBA00022452"/>
    </source>
</evidence>
<dbReference type="Gene3D" id="2.60.40.1120">
    <property type="entry name" value="Carboxypeptidase-like, regulatory domain"/>
    <property type="match status" value="1"/>
</dbReference>
<keyword evidence="5 12" id="KW-0812">Transmembrane</keyword>
<feature type="domain" description="Secretin/TonB short N-terminal" evidence="15">
    <location>
        <begin position="65"/>
        <end position="116"/>
    </location>
</feature>
<dbReference type="PANTHER" id="PTHR30069">
    <property type="entry name" value="TONB-DEPENDENT OUTER MEMBRANE RECEPTOR"/>
    <property type="match status" value="1"/>
</dbReference>
<evidence type="ECO:0000256" key="11">
    <source>
        <dbReference type="ARBA" id="ARBA00023237"/>
    </source>
</evidence>
<keyword evidence="4" id="KW-0410">Iron transport</keyword>
<dbReference type="InterPro" id="IPR037066">
    <property type="entry name" value="Plug_dom_sf"/>
</dbReference>
<dbReference type="InterPro" id="IPR012910">
    <property type="entry name" value="Plug_dom"/>
</dbReference>